<accession>A0A2P2JTH9</accession>
<evidence type="ECO:0008006" key="3">
    <source>
        <dbReference type="Google" id="ProtNLM"/>
    </source>
</evidence>
<proteinExistence type="predicted"/>
<feature type="compositionally biased region" description="Polar residues" evidence="1">
    <location>
        <begin position="186"/>
        <end position="196"/>
    </location>
</feature>
<dbReference type="InterPro" id="IPR038939">
    <property type="entry name" value="PDV1/PDV2"/>
</dbReference>
<evidence type="ECO:0000313" key="2">
    <source>
        <dbReference type="EMBL" id="MBW96740.1"/>
    </source>
</evidence>
<feature type="region of interest" description="Disordered" evidence="1">
    <location>
        <begin position="58"/>
        <end position="81"/>
    </location>
</feature>
<feature type="compositionally biased region" description="Basic and acidic residues" evidence="1">
    <location>
        <begin position="199"/>
        <end position="209"/>
    </location>
</feature>
<protein>
    <recommendedName>
        <fullName evidence="3">Plastid division protein PDV2</fullName>
    </recommendedName>
</protein>
<reference evidence="2" key="1">
    <citation type="submission" date="2018-02" db="EMBL/GenBank/DDBJ databases">
        <title>Rhizophora mucronata_Transcriptome.</title>
        <authorList>
            <person name="Meera S.P."/>
            <person name="Sreeshan A."/>
            <person name="Augustine A."/>
        </authorList>
    </citation>
    <scope>NUCLEOTIDE SEQUENCE</scope>
    <source>
        <tissue evidence="2">Leaf</tissue>
    </source>
</reference>
<feature type="region of interest" description="Disordered" evidence="1">
    <location>
        <begin position="186"/>
        <end position="224"/>
    </location>
</feature>
<dbReference type="EMBL" id="GGEC01016257">
    <property type="protein sequence ID" value="MBW96740.1"/>
    <property type="molecule type" value="Transcribed_RNA"/>
</dbReference>
<sequence length="320" mass="35375">MEEEGIEAVLAKAIDLRLKISNCIHKTSTNTIGNNISPSCKENKREREGFEEGFNVTGENIKRPNYQSQDGQPLGEAEEEEDEEAERLLHIRDALESLEHQLSNLQALQQQQCYEKEVALGEIELCRKMLLDKLKEYKGEELEVIQEASAFAGETVEHNNDLLLPPYPSRVPHSLFADNHYLSPFSSTHKSEQNGVVSGEEKNNLRESESNQPQTGSKNPGKQLGHAIGAAAKAAITIIGVISVFSLSGLRPSVGRRGTPFKILGLFQQPAIEEKREILQCPPGRVLHVEDGEARCVVKERVAVPFESVVAKPDVNFGCG</sequence>
<organism evidence="2">
    <name type="scientific">Rhizophora mucronata</name>
    <name type="common">Asiatic mangrove</name>
    <dbReference type="NCBI Taxonomy" id="61149"/>
    <lineage>
        <taxon>Eukaryota</taxon>
        <taxon>Viridiplantae</taxon>
        <taxon>Streptophyta</taxon>
        <taxon>Embryophyta</taxon>
        <taxon>Tracheophyta</taxon>
        <taxon>Spermatophyta</taxon>
        <taxon>Magnoliopsida</taxon>
        <taxon>eudicotyledons</taxon>
        <taxon>Gunneridae</taxon>
        <taxon>Pentapetalae</taxon>
        <taxon>rosids</taxon>
        <taxon>fabids</taxon>
        <taxon>Malpighiales</taxon>
        <taxon>Rhizophoraceae</taxon>
        <taxon>Rhizophora</taxon>
    </lineage>
</organism>
<dbReference type="PANTHER" id="PTHR33600">
    <property type="entry name" value="PLASTID DIVISION PROTEIN PDV2"/>
    <property type="match status" value="1"/>
</dbReference>
<feature type="compositionally biased region" description="Polar residues" evidence="1">
    <location>
        <begin position="210"/>
        <end position="220"/>
    </location>
</feature>
<dbReference type="PANTHER" id="PTHR33600:SF3">
    <property type="entry name" value="PLASTID DIVISION PROTEIN PDV2"/>
    <property type="match status" value="1"/>
</dbReference>
<dbReference type="GO" id="GO:0010020">
    <property type="term" value="P:chloroplast fission"/>
    <property type="evidence" value="ECO:0007669"/>
    <property type="project" value="InterPro"/>
</dbReference>
<evidence type="ECO:0000256" key="1">
    <source>
        <dbReference type="SAM" id="MobiDB-lite"/>
    </source>
</evidence>
<name>A0A2P2JTH9_RHIMU</name>
<dbReference type="AlphaFoldDB" id="A0A2P2JTH9"/>